<evidence type="ECO:0000256" key="1">
    <source>
        <dbReference type="SAM" id="Phobius"/>
    </source>
</evidence>
<sequence>MDDHPALSLSLFFSAFPLKLMYGIVCASLTIFTRWIRDEPATPQSPRFEARVARWIREFWSAHSRRLGDLAGCLSHPGGYEPLVLLAIASSSLKITRLVGFGIGTNVRAPSALNATMDLPQSTHNRPPYYSPPPAQVIGTAHGSGPVLLLPSAFSVAETRHPTQTTLLRQLHNPLSPVFAHPTWCGSAFRSGLRCHSVPSGEPGRSLLGHGIQTPVSPALETAKDFVFGIQFVTWQPQLLSSMSHQIFHGQVKLRSQGQSYSFPVLYVYKDGLPHLGQLQEEPLKQDIGHASAIDVYETTPMPNPHLQVTVPDTFANRWSLRQTL</sequence>
<reference evidence="2" key="1">
    <citation type="journal article" date="2023" name="Mol. Phylogenet. Evol.">
        <title>Genome-scale phylogeny and comparative genomics of the fungal order Sordariales.</title>
        <authorList>
            <person name="Hensen N."/>
            <person name="Bonometti L."/>
            <person name="Westerberg I."/>
            <person name="Brannstrom I.O."/>
            <person name="Guillou S."/>
            <person name="Cros-Aarteil S."/>
            <person name="Calhoun S."/>
            <person name="Haridas S."/>
            <person name="Kuo A."/>
            <person name="Mondo S."/>
            <person name="Pangilinan J."/>
            <person name="Riley R."/>
            <person name="LaButti K."/>
            <person name="Andreopoulos B."/>
            <person name="Lipzen A."/>
            <person name="Chen C."/>
            <person name="Yan M."/>
            <person name="Daum C."/>
            <person name="Ng V."/>
            <person name="Clum A."/>
            <person name="Steindorff A."/>
            <person name="Ohm R.A."/>
            <person name="Martin F."/>
            <person name="Silar P."/>
            <person name="Natvig D.O."/>
            <person name="Lalanne C."/>
            <person name="Gautier V."/>
            <person name="Ament-Velasquez S.L."/>
            <person name="Kruys A."/>
            <person name="Hutchinson M.I."/>
            <person name="Powell A.J."/>
            <person name="Barry K."/>
            <person name="Miller A.N."/>
            <person name="Grigoriev I.V."/>
            <person name="Debuchy R."/>
            <person name="Gladieux P."/>
            <person name="Hiltunen Thoren M."/>
            <person name="Johannesson H."/>
        </authorList>
    </citation>
    <scope>NUCLEOTIDE SEQUENCE</scope>
    <source>
        <strain evidence="2">FGSC 1904</strain>
    </source>
</reference>
<proteinExistence type="predicted"/>
<keyword evidence="1" id="KW-0812">Transmembrane</keyword>
<feature type="transmembrane region" description="Helical" evidence="1">
    <location>
        <begin position="20"/>
        <end position="37"/>
    </location>
</feature>
<dbReference type="Proteomes" id="UP001281003">
    <property type="component" value="Unassembled WGS sequence"/>
</dbReference>
<evidence type="ECO:0000313" key="2">
    <source>
        <dbReference type="EMBL" id="KAK3401232.1"/>
    </source>
</evidence>
<keyword evidence="3" id="KW-1185">Reference proteome</keyword>
<name>A0AAE0PJY7_SORBR</name>
<dbReference type="EMBL" id="JAUTDP010000003">
    <property type="protein sequence ID" value="KAK3401232.1"/>
    <property type="molecule type" value="Genomic_DNA"/>
</dbReference>
<protein>
    <submittedName>
        <fullName evidence="2">Uncharacterized protein</fullName>
    </submittedName>
</protein>
<comment type="caution">
    <text evidence="2">The sequence shown here is derived from an EMBL/GenBank/DDBJ whole genome shotgun (WGS) entry which is preliminary data.</text>
</comment>
<gene>
    <name evidence="2" type="ORF">B0T20DRAFT_391064</name>
</gene>
<organism evidence="2 3">
    <name type="scientific">Sordaria brevicollis</name>
    <dbReference type="NCBI Taxonomy" id="83679"/>
    <lineage>
        <taxon>Eukaryota</taxon>
        <taxon>Fungi</taxon>
        <taxon>Dikarya</taxon>
        <taxon>Ascomycota</taxon>
        <taxon>Pezizomycotina</taxon>
        <taxon>Sordariomycetes</taxon>
        <taxon>Sordariomycetidae</taxon>
        <taxon>Sordariales</taxon>
        <taxon>Sordariaceae</taxon>
        <taxon>Sordaria</taxon>
    </lineage>
</organism>
<reference evidence="2" key="2">
    <citation type="submission" date="2023-07" db="EMBL/GenBank/DDBJ databases">
        <authorList>
            <consortium name="Lawrence Berkeley National Laboratory"/>
            <person name="Haridas S."/>
            <person name="Hensen N."/>
            <person name="Bonometti L."/>
            <person name="Westerberg I."/>
            <person name="Brannstrom I.O."/>
            <person name="Guillou S."/>
            <person name="Cros-Aarteil S."/>
            <person name="Calhoun S."/>
            <person name="Kuo A."/>
            <person name="Mondo S."/>
            <person name="Pangilinan J."/>
            <person name="Riley R."/>
            <person name="LaButti K."/>
            <person name="Andreopoulos B."/>
            <person name="Lipzen A."/>
            <person name="Chen C."/>
            <person name="Yanf M."/>
            <person name="Daum C."/>
            <person name="Ng V."/>
            <person name="Clum A."/>
            <person name="Steindorff A."/>
            <person name="Ohm R."/>
            <person name="Martin F."/>
            <person name="Silar P."/>
            <person name="Natvig D."/>
            <person name="Lalanne C."/>
            <person name="Gautier V."/>
            <person name="Ament-velasquez S.L."/>
            <person name="Kruys A."/>
            <person name="Hutchinson M.I."/>
            <person name="Powell A.J."/>
            <person name="Barry K."/>
            <person name="Miller A.N."/>
            <person name="Grigoriev I.V."/>
            <person name="Debuchy R."/>
            <person name="Gladieux P."/>
            <person name="Thoren M.H."/>
            <person name="Johannesson H."/>
        </authorList>
    </citation>
    <scope>NUCLEOTIDE SEQUENCE</scope>
    <source>
        <strain evidence="2">FGSC 1904</strain>
    </source>
</reference>
<keyword evidence="1" id="KW-1133">Transmembrane helix</keyword>
<evidence type="ECO:0000313" key="3">
    <source>
        <dbReference type="Proteomes" id="UP001281003"/>
    </source>
</evidence>
<keyword evidence="1" id="KW-0472">Membrane</keyword>
<dbReference type="AlphaFoldDB" id="A0AAE0PJY7"/>
<accession>A0AAE0PJY7</accession>